<gene>
    <name evidence="8" type="ORF">UFOPK3837_01171</name>
</gene>
<comment type="subcellular location">
    <subcellularLocation>
        <location evidence="1">Cell membrane</location>
        <topology evidence="1">Multi-pass membrane protein</topology>
    </subcellularLocation>
</comment>
<dbReference type="PANTHER" id="PTHR30353:SF0">
    <property type="entry name" value="TRANSMEMBRANE PROTEIN"/>
    <property type="match status" value="1"/>
</dbReference>
<dbReference type="InterPro" id="IPR032818">
    <property type="entry name" value="DedA-like"/>
</dbReference>
<evidence type="ECO:0000256" key="3">
    <source>
        <dbReference type="ARBA" id="ARBA00022692"/>
    </source>
</evidence>
<dbReference type="PANTHER" id="PTHR30353">
    <property type="entry name" value="INNER MEMBRANE PROTEIN DEDA-RELATED"/>
    <property type="match status" value="1"/>
</dbReference>
<accession>A0A6J7LAY0</accession>
<keyword evidence="5 6" id="KW-0472">Membrane</keyword>
<dbReference type="GO" id="GO:0005886">
    <property type="term" value="C:plasma membrane"/>
    <property type="evidence" value="ECO:0007669"/>
    <property type="project" value="UniProtKB-SubCell"/>
</dbReference>
<evidence type="ECO:0000256" key="1">
    <source>
        <dbReference type="ARBA" id="ARBA00004651"/>
    </source>
</evidence>
<keyword evidence="3 6" id="KW-0812">Transmembrane</keyword>
<protein>
    <submittedName>
        <fullName evidence="8">Unannotated protein</fullName>
    </submittedName>
</protein>
<feature type="domain" description="VTT" evidence="7">
    <location>
        <begin position="34"/>
        <end position="161"/>
    </location>
</feature>
<sequence>MIDLSFLNSLGPLGILVACAMIFAETGLLVGFFLPGDSLLFLVGLNLAGIWHDVPIWVACLAISLSGFAGDQTGYWLGRRIGPAIFTRQNSKFFSQKNVERAHKFFERYGSKAVILAHFVPIMRTFVPVAAGVGVMSWRKFTTYNVIGVIGWGTGVTLLGYFLGGIPFVSDHVTYVTLAFILLSFIPLALEALKALRRKKTT</sequence>
<dbReference type="AlphaFoldDB" id="A0A6J7LAY0"/>
<dbReference type="InterPro" id="IPR032816">
    <property type="entry name" value="VTT_dom"/>
</dbReference>
<feature type="transmembrane region" description="Helical" evidence="6">
    <location>
        <begin position="172"/>
        <end position="190"/>
    </location>
</feature>
<proteinExistence type="predicted"/>
<evidence type="ECO:0000256" key="2">
    <source>
        <dbReference type="ARBA" id="ARBA00022475"/>
    </source>
</evidence>
<name>A0A6J7LAY0_9ZZZZ</name>
<evidence type="ECO:0000256" key="5">
    <source>
        <dbReference type="ARBA" id="ARBA00023136"/>
    </source>
</evidence>
<keyword evidence="4 6" id="KW-1133">Transmembrane helix</keyword>
<evidence type="ECO:0000256" key="6">
    <source>
        <dbReference type="SAM" id="Phobius"/>
    </source>
</evidence>
<evidence type="ECO:0000259" key="7">
    <source>
        <dbReference type="Pfam" id="PF09335"/>
    </source>
</evidence>
<organism evidence="8">
    <name type="scientific">freshwater metagenome</name>
    <dbReference type="NCBI Taxonomy" id="449393"/>
    <lineage>
        <taxon>unclassified sequences</taxon>
        <taxon>metagenomes</taxon>
        <taxon>ecological metagenomes</taxon>
    </lineage>
</organism>
<evidence type="ECO:0000256" key="4">
    <source>
        <dbReference type="ARBA" id="ARBA00022989"/>
    </source>
</evidence>
<feature type="transmembrane region" description="Helical" evidence="6">
    <location>
        <begin position="146"/>
        <end position="166"/>
    </location>
</feature>
<dbReference type="EMBL" id="CAFBNO010000096">
    <property type="protein sequence ID" value="CAB4962864.1"/>
    <property type="molecule type" value="Genomic_DNA"/>
</dbReference>
<feature type="transmembrane region" description="Helical" evidence="6">
    <location>
        <begin position="12"/>
        <end position="34"/>
    </location>
</feature>
<dbReference type="Pfam" id="PF09335">
    <property type="entry name" value="VTT_dom"/>
    <property type="match status" value="1"/>
</dbReference>
<keyword evidence="2" id="KW-1003">Cell membrane</keyword>
<evidence type="ECO:0000313" key="8">
    <source>
        <dbReference type="EMBL" id="CAB4962864.1"/>
    </source>
</evidence>
<reference evidence="8" key="1">
    <citation type="submission" date="2020-05" db="EMBL/GenBank/DDBJ databases">
        <authorList>
            <person name="Chiriac C."/>
            <person name="Salcher M."/>
            <person name="Ghai R."/>
            <person name="Kavagutti S V."/>
        </authorList>
    </citation>
    <scope>NUCLEOTIDE SEQUENCE</scope>
</reference>